<keyword evidence="1" id="KW-0496">Mitochondrion</keyword>
<dbReference type="GeneID" id="42906007"/>
<sequence>MFFAFHFNSTHCSHICKSIFHSPPPRSPGDRAACQQKICTSFGAVSGAKGAGSWFRPLKDVHSLRRAIRLIRRISMHPGSSDQGPIQRSCWVCMHSKPGNMHASKGGASRPHPFTPNMTPSLNIFFLIIK</sequence>
<protein>
    <submittedName>
        <fullName evidence="1">Uncharacterized protein</fullName>
    </submittedName>
</protein>
<reference evidence="1" key="1">
    <citation type="submission" date="2019-02" db="EMBL/GenBank/DDBJ databases">
        <title>The largest mitochondrial genome of Morchella importuna (272.2 kb) among fungi reservoir of numerous mitochondrial ORFs, repeatitive sequences and nuclear genome horizontal transfer.</title>
        <authorList>
            <person name="Liu W."/>
            <person name="Bian Y."/>
        </authorList>
    </citation>
    <scope>NUCLEOTIDE SEQUENCE</scope>
</reference>
<dbReference type="RefSeq" id="YP_009722283.1">
    <property type="nucleotide sequence ID" value="NC_045397.1"/>
</dbReference>
<geneLocation type="mitochondrion" evidence="1"/>
<dbReference type="EMBL" id="MK527108">
    <property type="protein sequence ID" value="QGN66685.1"/>
    <property type="molecule type" value="Genomic_DNA"/>
</dbReference>
<organism evidence="1">
    <name type="scientific">Morchella importuna</name>
    <dbReference type="NCBI Taxonomy" id="1174673"/>
    <lineage>
        <taxon>Eukaryota</taxon>
        <taxon>Fungi</taxon>
        <taxon>Dikarya</taxon>
        <taxon>Ascomycota</taxon>
        <taxon>Pezizomycotina</taxon>
        <taxon>Pezizomycetes</taxon>
        <taxon>Pezizales</taxon>
        <taxon>Morchellaceae</taxon>
        <taxon>Morchella</taxon>
    </lineage>
</organism>
<dbReference type="AlphaFoldDB" id="A0A650AF78"/>
<proteinExistence type="predicted"/>
<evidence type="ECO:0000313" key="1">
    <source>
        <dbReference type="EMBL" id="QGN66685.1"/>
    </source>
</evidence>
<gene>
    <name evidence="1" type="primary">orf130</name>
</gene>
<name>A0A650AF78_9PEZI</name>
<accession>A0A650AF78</accession>